<evidence type="ECO:0000256" key="3">
    <source>
        <dbReference type="ARBA" id="ARBA00022989"/>
    </source>
</evidence>
<dbReference type="GO" id="GO:0016020">
    <property type="term" value="C:membrane"/>
    <property type="evidence" value="ECO:0007669"/>
    <property type="project" value="UniProtKB-SubCell"/>
</dbReference>
<name>A0A7S4KJJ6_GUITH</name>
<keyword evidence="2 6" id="KW-0812">Transmembrane</keyword>
<feature type="transmembrane region" description="Helical" evidence="6">
    <location>
        <begin position="132"/>
        <end position="150"/>
    </location>
</feature>
<dbReference type="EMBL" id="HBKN01017633">
    <property type="protein sequence ID" value="CAE2296870.1"/>
    <property type="molecule type" value="Transcribed_RNA"/>
</dbReference>
<feature type="transmembrane region" description="Helical" evidence="6">
    <location>
        <begin position="187"/>
        <end position="209"/>
    </location>
</feature>
<evidence type="ECO:0000256" key="5">
    <source>
        <dbReference type="SAM" id="MobiDB-lite"/>
    </source>
</evidence>
<dbReference type="SUPFAM" id="SSF103481">
    <property type="entry name" value="Multidrug resistance efflux transporter EmrE"/>
    <property type="match status" value="1"/>
</dbReference>
<evidence type="ECO:0000256" key="6">
    <source>
        <dbReference type="SAM" id="Phobius"/>
    </source>
</evidence>
<feature type="domain" description="Sugar phosphate transporter" evidence="7">
    <location>
        <begin position="18"/>
        <end position="296"/>
    </location>
</feature>
<comment type="subcellular location">
    <subcellularLocation>
        <location evidence="1">Membrane</location>
        <topology evidence="1">Multi-pass membrane protein</topology>
    </subcellularLocation>
</comment>
<evidence type="ECO:0000256" key="1">
    <source>
        <dbReference type="ARBA" id="ARBA00004141"/>
    </source>
</evidence>
<feature type="transmembrane region" description="Helical" evidence="6">
    <location>
        <begin position="44"/>
        <end position="67"/>
    </location>
</feature>
<accession>A0A7S4KJJ6</accession>
<feature type="transmembrane region" description="Helical" evidence="6">
    <location>
        <begin position="267"/>
        <end position="291"/>
    </location>
</feature>
<evidence type="ECO:0000256" key="2">
    <source>
        <dbReference type="ARBA" id="ARBA00022692"/>
    </source>
</evidence>
<reference evidence="8" key="1">
    <citation type="submission" date="2021-01" db="EMBL/GenBank/DDBJ databases">
        <authorList>
            <person name="Corre E."/>
            <person name="Pelletier E."/>
            <person name="Niang G."/>
            <person name="Scheremetjew M."/>
            <person name="Finn R."/>
            <person name="Kale V."/>
            <person name="Holt S."/>
            <person name="Cochrane G."/>
            <person name="Meng A."/>
            <person name="Brown T."/>
            <person name="Cohen L."/>
        </authorList>
    </citation>
    <scope>NUCLEOTIDE SEQUENCE</scope>
    <source>
        <strain evidence="8">CCMP 2712</strain>
    </source>
</reference>
<feature type="transmembrane region" description="Helical" evidence="6">
    <location>
        <begin position="156"/>
        <end position="175"/>
    </location>
</feature>
<dbReference type="InterPro" id="IPR050186">
    <property type="entry name" value="TPT_transporter"/>
</dbReference>
<feature type="region of interest" description="Disordered" evidence="5">
    <location>
        <begin position="447"/>
        <end position="467"/>
    </location>
</feature>
<evidence type="ECO:0000313" key="8">
    <source>
        <dbReference type="EMBL" id="CAE2296870.1"/>
    </source>
</evidence>
<dbReference type="InterPro" id="IPR004853">
    <property type="entry name" value="Sugar_P_trans_dom"/>
</dbReference>
<feature type="transmembrane region" description="Helical" evidence="6">
    <location>
        <begin position="12"/>
        <end position="32"/>
    </location>
</feature>
<evidence type="ECO:0000256" key="4">
    <source>
        <dbReference type="ARBA" id="ARBA00023136"/>
    </source>
</evidence>
<dbReference type="InterPro" id="IPR037185">
    <property type="entry name" value="EmrE-like"/>
</dbReference>
<dbReference type="Pfam" id="PF03151">
    <property type="entry name" value="TPT"/>
    <property type="match status" value="1"/>
</dbReference>
<organism evidence="8">
    <name type="scientific">Guillardia theta</name>
    <name type="common">Cryptophyte</name>
    <name type="synonym">Cryptomonas phi</name>
    <dbReference type="NCBI Taxonomy" id="55529"/>
    <lineage>
        <taxon>Eukaryota</taxon>
        <taxon>Cryptophyceae</taxon>
        <taxon>Pyrenomonadales</taxon>
        <taxon>Geminigeraceae</taxon>
        <taxon>Guillardia</taxon>
    </lineage>
</organism>
<protein>
    <recommendedName>
        <fullName evidence="7">Sugar phosphate transporter domain-containing protein</fullName>
    </recommendedName>
</protein>
<evidence type="ECO:0000259" key="7">
    <source>
        <dbReference type="Pfam" id="PF03151"/>
    </source>
</evidence>
<feature type="transmembrane region" description="Helical" evidence="6">
    <location>
        <begin position="107"/>
        <end position="125"/>
    </location>
</feature>
<feature type="transmembrane region" description="Helical" evidence="6">
    <location>
        <begin position="229"/>
        <end position="246"/>
    </location>
</feature>
<sequence length="467" mass="51020">MKKSLDSPAGEYVQYAFWFPLFTVSSVAMVILNKYCAASFPQPYSLLAFQNTMTIVLNLIGLQLGVFNMRSFTAQQFKMFAIPSVLFVGMLVTSLRGLPLVSVATTVVFRALSTCVVAFGDFLFFSKKFNAAEVLCLSLVVVGGGLYSLGDLSFHPTGYGWMFANMTMFVSSQLYEKYAVVCMDQTAVGISCVQNILSLPILIVFGFFVLEERPLQLLEKTDTLTKTGIFLSGIAGCALSVCYMSLAKFASATAISLTGNLNKVLSIFVGAAVFHNPLSLLQTLGLSLSVIATMAFSQGGALPTVLRGGRLYLFMLLMIVFAVNTWDIGGKIAYLDVKKEIRKELDFLLRKSGGIGKGTLRLFAGRNRTATAGLDEDLQLSISIRGMKTRSFSSEKQQELARTISRFFQAKDGDVELNILSESSWSQDDKSHPLSGEIKHELETRLRQADAAQSSKNATKVPPSESK</sequence>
<keyword evidence="3 6" id="KW-1133">Transmembrane helix</keyword>
<keyword evidence="4 6" id="KW-0472">Membrane</keyword>
<feature type="transmembrane region" description="Helical" evidence="6">
    <location>
        <begin position="311"/>
        <end position="334"/>
    </location>
</feature>
<feature type="transmembrane region" description="Helical" evidence="6">
    <location>
        <begin position="79"/>
        <end position="101"/>
    </location>
</feature>
<gene>
    <name evidence="8" type="ORF">GTHE00462_LOCUS13898</name>
</gene>
<dbReference type="PANTHER" id="PTHR11132">
    <property type="entry name" value="SOLUTE CARRIER FAMILY 35"/>
    <property type="match status" value="1"/>
</dbReference>
<proteinExistence type="predicted"/>
<dbReference type="AlphaFoldDB" id="A0A7S4KJJ6"/>